<dbReference type="EMBL" id="SJPR01000002">
    <property type="protein sequence ID" value="TWT97784.1"/>
    <property type="molecule type" value="Genomic_DNA"/>
</dbReference>
<keyword evidence="3" id="KW-1185">Reference proteome</keyword>
<dbReference type="RefSeq" id="WP_146444686.1">
    <property type="nucleotide sequence ID" value="NZ_SJPR01000002.1"/>
</dbReference>
<name>A0A5C6ACU5_9BACT</name>
<evidence type="ECO:0000256" key="1">
    <source>
        <dbReference type="SAM" id="MobiDB-lite"/>
    </source>
</evidence>
<dbReference type="AlphaFoldDB" id="A0A5C6ACU5"/>
<accession>A0A5C6ACU5</accession>
<sequence length="152" mass="15891">MTAPNVIATVLESLNGLRQELKAAQHGPMDPRLRSELARLTVANETCVANLALGHQSAAEQLAAKKTLAAQMAAANKAAIQQKKEAATRKADKPAAAAPEPPVDPLLGSLLAKELLARQCQGEATASVNQNVGLLDDWNWTPSEAAPVEASV</sequence>
<dbReference type="Proteomes" id="UP000317421">
    <property type="component" value="Unassembled WGS sequence"/>
</dbReference>
<proteinExistence type="predicted"/>
<evidence type="ECO:0000313" key="3">
    <source>
        <dbReference type="Proteomes" id="UP000317421"/>
    </source>
</evidence>
<reference evidence="2 3" key="1">
    <citation type="submission" date="2019-02" db="EMBL/GenBank/DDBJ databases">
        <title>Deep-cultivation of Planctomycetes and their phenomic and genomic characterization uncovers novel biology.</title>
        <authorList>
            <person name="Wiegand S."/>
            <person name="Jogler M."/>
            <person name="Boedeker C."/>
            <person name="Pinto D."/>
            <person name="Vollmers J."/>
            <person name="Rivas-Marin E."/>
            <person name="Kohn T."/>
            <person name="Peeters S.H."/>
            <person name="Heuer A."/>
            <person name="Rast P."/>
            <person name="Oberbeckmann S."/>
            <person name="Bunk B."/>
            <person name="Jeske O."/>
            <person name="Meyerdierks A."/>
            <person name="Storesund J.E."/>
            <person name="Kallscheuer N."/>
            <person name="Luecker S."/>
            <person name="Lage O.M."/>
            <person name="Pohl T."/>
            <person name="Merkel B.J."/>
            <person name="Hornburger P."/>
            <person name="Mueller R.-W."/>
            <person name="Bruemmer F."/>
            <person name="Labrenz M."/>
            <person name="Spormann A.M."/>
            <person name="Op Den Camp H."/>
            <person name="Overmann J."/>
            <person name="Amann R."/>
            <person name="Jetten M.S.M."/>
            <person name="Mascher T."/>
            <person name="Medema M.H."/>
            <person name="Devos D.P."/>
            <person name="Kaster A.-K."/>
            <person name="Ovreas L."/>
            <person name="Rohde M."/>
            <person name="Galperin M.Y."/>
            <person name="Jogler C."/>
        </authorList>
    </citation>
    <scope>NUCLEOTIDE SEQUENCE [LARGE SCALE GENOMIC DNA]</scope>
    <source>
        <strain evidence="2 3">Pla108</strain>
    </source>
</reference>
<evidence type="ECO:0000313" key="2">
    <source>
        <dbReference type="EMBL" id="TWT97784.1"/>
    </source>
</evidence>
<gene>
    <name evidence="2" type="ORF">Pla108_19360</name>
</gene>
<organism evidence="2 3">
    <name type="scientific">Botrimarina colliarenosi</name>
    <dbReference type="NCBI Taxonomy" id="2528001"/>
    <lineage>
        <taxon>Bacteria</taxon>
        <taxon>Pseudomonadati</taxon>
        <taxon>Planctomycetota</taxon>
        <taxon>Planctomycetia</taxon>
        <taxon>Pirellulales</taxon>
        <taxon>Lacipirellulaceae</taxon>
        <taxon>Botrimarina</taxon>
    </lineage>
</organism>
<feature type="region of interest" description="Disordered" evidence="1">
    <location>
        <begin position="80"/>
        <end position="104"/>
    </location>
</feature>
<feature type="compositionally biased region" description="Basic and acidic residues" evidence="1">
    <location>
        <begin position="82"/>
        <end position="93"/>
    </location>
</feature>
<protein>
    <submittedName>
        <fullName evidence="2">Uncharacterized protein</fullName>
    </submittedName>
</protein>
<comment type="caution">
    <text evidence="2">The sequence shown here is derived from an EMBL/GenBank/DDBJ whole genome shotgun (WGS) entry which is preliminary data.</text>
</comment>